<protein>
    <recommendedName>
        <fullName evidence="1">F-box/LRR-repeat protein 15/At3g58940/PEG3-like LRR domain-containing protein</fullName>
    </recommendedName>
</protein>
<reference evidence="2 3" key="1">
    <citation type="journal article" date="2013" name="Proc. Natl. Acad. Sci. U.S.A.">
        <title>Fine-scale variation in meiotic recombination in Mimulus inferred from population shotgun sequencing.</title>
        <authorList>
            <person name="Hellsten U."/>
            <person name="Wright K.M."/>
            <person name="Jenkins J."/>
            <person name="Shu S."/>
            <person name="Yuan Y."/>
            <person name="Wessler S.R."/>
            <person name="Schmutz J."/>
            <person name="Willis J.H."/>
            <person name="Rokhsar D.S."/>
        </authorList>
    </citation>
    <scope>NUCLEOTIDE SEQUENCE [LARGE SCALE GENOMIC DNA]</scope>
    <source>
        <strain evidence="3">cv. DUN x IM62</strain>
    </source>
</reference>
<dbReference type="EMBL" id="KI631456">
    <property type="protein sequence ID" value="EYU27335.1"/>
    <property type="molecule type" value="Genomic_DNA"/>
</dbReference>
<evidence type="ECO:0000313" key="2">
    <source>
        <dbReference type="EMBL" id="EYU27335.1"/>
    </source>
</evidence>
<feature type="domain" description="F-box/LRR-repeat protein 15/At3g58940/PEG3-like LRR" evidence="1">
    <location>
        <begin position="13"/>
        <end position="92"/>
    </location>
</feature>
<dbReference type="Proteomes" id="UP000030748">
    <property type="component" value="Unassembled WGS sequence"/>
</dbReference>
<evidence type="ECO:0000259" key="1">
    <source>
        <dbReference type="Pfam" id="PF24758"/>
    </source>
</evidence>
<proteinExistence type="predicted"/>
<dbReference type="InterPro" id="IPR053772">
    <property type="entry name" value="At1g61320/At1g61330-like"/>
</dbReference>
<evidence type="ECO:0000313" key="3">
    <source>
        <dbReference type="Proteomes" id="UP000030748"/>
    </source>
</evidence>
<keyword evidence="3" id="KW-1185">Reference proteome</keyword>
<dbReference type="Gene3D" id="3.80.10.10">
    <property type="entry name" value="Ribonuclease Inhibitor"/>
    <property type="match status" value="1"/>
</dbReference>
<gene>
    <name evidence="2" type="ORF">MIMGU_mgv1a017041mg</name>
</gene>
<sequence>MQPPSDSVRIDQPPRMLFDFKSLKALSLKSVRVSDGAIEFFLHNCPLLEQLIVHESIKLSRLEICGSSLKLKHLEIVSCRRLKSLKVSAPRLFLWI</sequence>
<dbReference type="PANTHER" id="PTHR34145:SF68">
    <property type="entry name" value="FBD DOMAIN-CONTAINING PROTEIN"/>
    <property type="match status" value="1"/>
</dbReference>
<dbReference type="PANTHER" id="PTHR34145">
    <property type="entry name" value="OS02G0105600 PROTEIN"/>
    <property type="match status" value="1"/>
</dbReference>
<dbReference type="Pfam" id="PF24758">
    <property type="entry name" value="LRR_At5g56370"/>
    <property type="match status" value="1"/>
</dbReference>
<organism evidence="2 3">
    <name type="scientific">Erythranthe guttata</name>
    <name type="common">Yellow monkey flower</name>
    <name type="synonym">Mimulus guttatus</name>
    <dbReference type="NCBI Taxonomy" id="4155"/>
    <lineage>
        <taxon>Eukaryota</taxon>
        <taxon>Viridiplantae</taxon>
        <taxon>Streptophyta</taxon>
        <taxon>Embryophyta</taxon>
        <taxon>Tracheophyta</taxon>
        <taxon>Spermatophyta</taxon>
        <taxon>Magnoliopsida</taxon>
        <taxon>eudicotyledons</taxon>
        <taxon>Gunneridae</taxon>
        <taxon>Pentapetalae</taxon>
        <taxon>asterids</taxon>
        <taxon>lamiids</taxon>
        <taxon>Lamiales</taxon>
        <taxon>Phrymaceae</taxon>
        <taxon>Erythranthe</taxon>
    </lineage>
</organism>
<dbReference type="SUPFAM" id="SSF52047">
    <property type="entry name" value="RNI-like"/>
    <property type="match status" value="1"/>
</dbReference>
<dbReference type="InterPro" id="IPR055411">
    <property type="entry name" value="LRR_FXL15/At3g58940/PEG3-like"/>
</dbReference>
<name>A0A022QLH7_ERYGU</name>
<dbReference type="eggNOG" id="ENOG502RYMX">
    <property type="taxonomic scope" value="Eukaryota"/>
</dbReference>
<dbReference type="AlphaFoldDB" id="A0A022QLH7"/>
<dbReference type="InterPro" id="IPR032675">
    <property type="entry name" value="LRR_dom_sf"/>
</dbReference>
<accession>A0A022QLH7</accession>